<comment type="caution">
    <text evidence="2">The sequence shown here is derived from an EMBL/GenBank/DDBJ whole genome shotgun (WGS) entry which is preliminary data.</text>
</comment>
<dbReference type="OrthoDB" id="4376109at2"/>
<dbReference type="PROSITE" id="PS50830">
    <property type="entry name" value="TNASE_3"/>
    <property type="match status" value="1"/>
</dbReference>
<dbReference type="InterPro" id="IPR016071">
    <property type="entry name" value="Staphylococal_nuclease_OB-fold"/>
</dbReference>
<proteinExistence type="predicted"/>
<keyword evidence="3" id="KW-1185">Reference proteome</keyword>
<dbReference type="Gene3D" id="2.40.50.90">
    <property type="match status" value="1"/>
</dbReference>
<sequence>MKKTFIYSIILLLFLGSCSFFDILTSQENPTQKSPGADSNNPVNDLPVYTQLDGVSCIPDLTEVETARVKRVIDGDSIEVILDGEVYQVRYIGVNTPEYYSEERADAIKATQANEALVEGKTLYLFKDQSETDKYGRLLRYVLTDDVFVNRELVREGYAEAREYRPDTACHKVFEAVE</sequence>
<evidence type="ECO:0000313" key="3">
    <source>
        <dbReference type="Proteomes" id="UP000256388"/>
    </source>
</evidence>
<evidence type="ECO:0000259" key="1">
    <source>
        <dbReference type="PROSITE" id="PS50830"/>
    </source>
</evidence>
<evidence type="ECO:0000313" key="2">
    <source>
        <dbReference type="EMBL" id="REG10213.1"/>
    </source>
</evidence>
<dbReference type="InterPro" id="IPR035437">
    <property type="entry name" value="SNase_OB-fold_sf"/>
</dbReference>
<dbReference type="Pfam" id="PF00565">
    <property type="entry name" value="SNase"/>
    <property type="match status" value="1"/>
</dbReference>
<organism evidence="2 3">
    <name type="scientific">Pelolinea submarina</name>
    <dbReference type="NCBI Taxonomy" id="913107"/>
    <lineage>
        <taxon>Bacteria</taxon>
        <taxon>Bacillati</taxon>
        <taxon>Chloroflexota</taxon>
        <taxon>Anaerolineae</taxon>
        <taxon>Anaerolineales</taxon>
        <taxon>Anaerolineaceae</taxon>
        <taxon>Pelolinea</taxon>
    </lineage>
</organism>
<gene>
    <name evidence="2" type="ORF">DFR64_0065</name>
</gene>
<accession>A0A347ZV70</accession>
<dbReference type="SUPFAM" id="SSF50199">
    <property type="entry name" value="Staphylococcal nuclease"/>
    <property type="match status" value="1"/>
</dbReference>
<feature type="domain" description="TNase-like" evidence="1">
    <location>
        <begin position="63"/>
        <end position="178"/>
    </location>
</feature>
<dbReference type="RefSeq" id="WP_116223408.1">
    <property type="nucleotide sequence ID" value="NZ_AP018437.1"/>
</dbReference>
<dbReference type="EMBL" id="QUMS01000001">
    <property type="protein sequence ID" value="REG10213.1"/>
    <property type="molecule type" value="Genomic_DNA"/>
</dbReference>
<name>A0A347ZV70_9CHLR</name>
<dbReference type="SMART" id="SM00318">
    <property type="entry name" value="SNc"/>
    <property type="match status" value="1"/>
</dbReference>
<reference evidence="2 3" key="1">
    <citation type="submission" date="2018-08" db="EMBL/GenBank/DDBJ databases">
        <title>Genomic Encyclopedia of Type Strains, Phase IV (KMG-IV): sequencing the most valuable type-strain genomes for metagenomic binning, comparative biology and taxonomic classification.</title>
        <authorList>
            <person name="Goeker M."/>
        </authorList>
    </citation>
    <scope>NUCLEOTIDE SEQUENCE [LARGE SCALE GENOMIC DNA]</scope>
    <source>
        <strain evidence="2 3">DSM 23923</strain>
    </source>
</reference>
<dbReference type="PROSITE" id="PS51257">
    <property type="entry name" value="PROKAR_LIPOPROTEIN"/>
    <property type="match status" value="1"/>
</dbReference>
<dbReference type="AlphaFoldDB" id="A0A347ZV70"/>
<dbReference type="Proteomes" id="UP000256388">
    <property type="component" value="Unassembled WGS sequence"/>
</dbReference>
<protein>
    <submittedName>
        <fullName evidence="2">Nuclease-like protein</fullName>
    </submittedName>
</protein>